<dbReference type="GO" id="GO:0010181">
    <property type="term" value="F:FMN binding"/>
    <property type="evidence" value="ECO:0007669"/>
    <property type="project" value="InterPro"/>
</dbReference>
<comment type="caution">
    <text evidence="4">The sequence shown here is derived from an EMBL/GenBank/DDBJ whole genome shotgun (WGS) entry which is preliminary data.</text>
</comment>
<keyword evidence="5" id="KW-1185">Reference proteome</keyword>
<dbReference type="InterPro" id="IPR013785">
    <property type="entry name" value="Aldolase_TIM"/>
</dbReference>
<dbReference type="PANTHER" id="PTHR43656:SF2">
    <property type="entry name" value="BINDING OXIDOREDUCTASE, PUTATIVE (AFU_ORTHOLOGUE AFUA_2G08260)-RELATED"/>
    <property type="match status" value="1"/>
</dbReference>
<dbReference type="CDD" id="cd02803">
    <property type="entry name" value="OYE_like_FMN_family"/>
    <property type="match status" value="1"/>
</dbReference>
<dbReference type="InterPro" id="IPR001155">
    <property type="entry name" value="OxRdtase_FMN_N"/>
</dbReference>
<dbReference type="OrthoDB" id="1663137at2759"/>
<accession>A0A1J4J8Z2</accession>
<evidence type="ECO:0000259" key="3">
    <source>
        <dbReference type="Pfam" id="PF00724"/>
    </source>
</evidence>
<evidence type="ECO:0000313" key="5">
    <source>
        <dbReference type="Proteomes" id="UP000179807"/>
    </source>
</evidence>
<feature type="domain" description="NADH:flavin oxidoreductase/NADH oxidase N-terminal" evidence="3">
    <location>
        <begin position="8"/>
        <end position="361"/>
    </location>
</feature>
<dbReference type="Proteomes" id="UP000179807">
    <property type="component" value="Unassembled WGS sequence"/>
</dbReference>
<organism evidence="4 5">
    <name type="scientific">Tritrichomonas foetus</name>
    <dbReference type="NCBI Taxonomy" id="1144522"/>
    <lineage>
        <taxon>Eukaryota</taxon>
        <taxon>Metamonada</taxon>
        <taxon>Parabasalia</taxon>
        <taxon>Tritrichomonadida</taxon>
        <taxon>Tritrichomonadidae</taxon>
        <taxon>Tritrichomonas</taxon>
    </lineage>
</organism>
<dbReference type="GeneID" id="94847684"/>
<dbReference type="InterPro" id="IPR051799">
    <property type="entry name" value="NADH_flavin_oxidoreductase"/>
</dbReference>
<reference evidence="4" key="1">
    <citation type="submission" date="2016-10" db="EMBL/GenBank/DDBJ databases">
        <authorList>
            <person name="Benchimol M."/>
            <person name="Almeida L.G."/>
            <person name="Vasconcelos A.T."/>
            <person name="Perreira-Neves A."/>
            <person name="Rosa I.A."/>
            <person name="Tasca T."/>
            <person name="Bogo M.R."/>
            <person name="de Souza W."/>
        </authorList>
    </citation>
    <scope>NUCLEOTIDE SEQUENCE [LARGE SCALE GENOMIC DNA]</scope>
    <source>
        <strain evidence="4">K</strain>
    </source>
</reference>
<gene>
    <name evidence="4" type="primary">namA</name>
    <name evidence="4" type="ORF">TRFO_40056</name>
</gene>
<dbReference type="Gene3D" id="3.20.20.70">
    <property type="entry name" value="Aldolase class I"/>
    <property type="match status" value="1"/>
</dbReference>
<name>A0A1J4J8Z2_9EUKA</name>
<protein>
    <submittedName>
        <fullName evidence="4">NADPH dehydrogenase</fullName>
    </submittedName>
</protein>
<dbReference type="GO" id="GO:0016491">
    <property type="term" value="F:oxidoreductase activity"/>
    <property type="evidence" value="ECO:0007669"/>
    <property type="project" value="UniProtKB-KW"/>
</dbReference>
<dbReference type="RefSeq" id="XP_068346829.1">
    <property type="nucleotide sequence ID" value="XM_068512980.1"/>
</dbReference>
<keyword evidence="2" id="KW-0560">Oxidoreductase</keyword>
<sequence>MLRGNSVLFSPTRIGSITLKNKFMRSATYEGLGSTDEKSFGDPRQELLNMMVELSRNDVGLIVPGFSAVSRRGMFHNDMNLLNKVHQAEKWTSAIEEIHKNGSKLFFQLCFCSDQKDDTDGRIISVSSFDPKSQRELSQADIDDLITMYSHSAYLAKRAGADGIQLHCAHKQILSHFLSPSLNHRSDKYGGSTENRVRIVKEIINEIKSINGKEFPVTIKMNGNDYIPDGVTPEIAAEHVHHLINDVDMFEISCSLGGKMNSARNIIHEKSLFHKVPKNEQEGLLKAAKELTSPFFEAFNLDSCKVIREKNPNATISLVGGLRNFSKMEEVVNSGLCNIVSMSRPFLQDPAIVRKFKEGTKSKSGCINCSSCLLKMKNGVYCHYNEVNKIK</sequence>
<evidence type="ECO:0000313" key="4">
    <source>
        <dbReference type="EMBL" id="OHS93692.1"/>
    </source>
</evidence>
<dbReference type="SUPFAM" id="SSF51395">
    <property type="entry name" value="FMN-linked oxidoreductases"/>
    <property type="match status" value="1"/>
</dbReference>
<dbReference type="Pfam" id="PF00724">
    <property type="entry name" value="Oxidored_FMN"/>
    <property type="match status" value="1"/>
</dbReference>
<dbReference type="EMBL" id="MLAK01001379">
    <property type="protein sequence ID" value="OHS93692.1"/>
    <property type="molecule type" value="Genomic_DNA"/>
</dbReference>
<evidence type="ECO:0000256" key="2">
    <source>
        <dbReference type="ARBA" id="ARBA00023002"/>
    </source>
</evidence>
<keyword evidence="1" id="KW-0285">Flavoprotein</keyword>
<evidence type="ECO:0000256" key="1">
    <source>
        <dbReference type="ARBA" id="ARBA00022630"/>
    </source>
</evidence>
<dbReference type="VEuPathDB" id="TrichDB:TRFO_40056"/>
<proteinExistence type="predicted"/>
<dbReference type="AlphaFoldDB" id="A0A1J4J8Z2"/>
<dbReference type="PANTHER" id="PTHR43656">
    <property type="entry name" value="BINDING OXIDOREDUCTASE, PUTATIVE (AFU_ORTHOLOGUE AFUA_2G08260)-RELATED"/>
    <property type="match status" value="1"/>
</dbReference>